<dbReference type="RefSeq" id="WP_091685035.1">
    <property type="nucleotide sequence ID" value="NZ_FOSN01000014.1"/>
</dbReference>
<organism evidence="1 2">
    <name type="scientific">Methylocapsa palsarum</name>
    <dbReference type="NCBI Taxonomy" id="1612308"/>
    <lineage>
        <taxon>Bacteria</taxon>
        <taxon>Pseudomonadati</taxon>
        <taxon>Pseudomonadota</taxon>
        <taxon>Alphaproteobacteria</taxon>
        <taxon>Hyphomicrobiales</taxon>
        <taxon>Beijerinckiaceae</taxon>
        <taxon>Methylocapsa</taxon>
    </lineage>
</organism>
<protein>
    <submittedName>
        <fullName evidence="1">Polyketide cyclase / dehydrase and lipid transport</fullName>
    </submittedName>
</protein>
<dbReference type="InterPro" id="IPR019587">
    <property type="entry name" value="Polyketide_cyclase/dehydratase"/>
</dbReference>
<dbReference type="Pfam" id="PF10604">
    <property type="entry name" value="Polyketide_cyc2"/>
    <property type="match status" value="1"/>
</dbReference>
<evidence type="ECO:0000313" key="1">
    <source>
        <dbReference type="EMBL" id="SFK66885.1"/>
    </source>
</evidence>
<dbReference type="EMBL" id="FOSN01000014">
    <property type="protein sequence ID" value="SFK66885.1"/>
    <property type="molecule type" value="Genomic_DNA"/>
</dbReference>
<dbReference type="CDD" id="cd07821">
    <property type="entry name" value="PYR_PYL_RCAR_like"/>
    <property type="match status" value="1"/>
</dbReference>
<dbReference type="InterPro" id="IPR023393">
    <property type="entry name" value="START-like_dom_sf"/>
</dbReference>
<accession>A0A1I4BDL8</accession>
<reference evidence="1 2" key="1">
    <citation type="submission" date="2016-10" db="EMBL/GenBank/DDBJ databases">
        <authorList>
            <person name="de Groot N.N."/>
        </authorList>
    </citation>
    <scope>NUCLEOTIDE SEQUENCE [LARGE SCALE GENOMIC DNA]</scope>
    <source>
        <strain evidence="1 2">NE2</strain>
    </source>
</reference>
<proteinExistence type="predicted"/>
<keyword evidence="2" id="KW-1185">Reference proteome</keyword>
<sequence length="142" mass="15784">MLNKQPITKKLNVPAEKVWDAVSKIGRIDIWFPFIERCKVEGQGKGALRYMTVAGGGGEIKDIIEEINHETMKLIYLRPISSFPVTYYKGTVEVFRSYDGLGVVVWTIDFESKPEDSVSVAELVQGAISAGLDGMERDLLSS</sequence>
<name>A0A1I4BDL8_9HYPH</name>
<evidence type="ECO:0000313" key="2">
    <source>
        <dbReference type="Proteomes" id="UP000198755"/>
    </source>
</evidence>
<dbReference type="PANTHER" id="PTHR39332:SF7">
    <property type="entry name" value="SRPBCC FAMILY PROTEIN"/>
    <property type="match status" value="1"/>
</dbReference>
<dbReference type="Proteomes" id="UP000198755">
    <property type="component" value="Unassembled WGS sequence"/>
</dbReference>
<dbReference type="Gene3D" id="3.30.530.20">
    <property type="match status" value="1"/>
</dbReference>
<dbReference type="PANTHER" id="PTHR39332">
    <property type="entry name" value="BLL4707 PROTEIN"/>
    <property type="match status" value="1"/>
</dbReference>
<gene>
    <name evidence="1" type="ORF">SAMN05444581_11474</name>
</gene>
<dbReference type="STRING" id="1612308.SAMN05444581_11474"/>
<dbReference type="OrthoDB" id="1364128at2"/>
<dbReference type="SUPFAM" id="SSF55961">
    <property type="entry name" value="Bet v1-like"/>
    <property type="match status" value="1"/>
</dbReference>
<dbReference type="AlphaFoldDB" id="A0A1I4BDL8"/>